<sequence length="315" mass="34369">MIGRRMLLGGVTGENYQSGQLIVIHQDGHGSSISRDFGETWEMLPLNGDIARQIAVSNNGKYIAYCGYYSGLFFSEDFGRSFKSLTSTSGYANVSMSDDGRYIVAAPMKGTGLQKILLYRNGAVQEKSLNGVVYDIDISSDGMYMCVMAGNGLHVSSDYGESFLNIPRYYSNTKAEHVVMDATSSPRRIIAFSGGNIGRDYVVSNNYFDAQGFRIRYFYTKCIDLSISDNGQILTAVRPNFSMVRSRNGGNNWEETSGLPGGGYDSRVALSKDGQIQVYTKGNRVHYSNNSGASFSIKTPTSPNSIQAIAINAGL</sequence>
<reference evidence="1 2" key="1">
    <citation type="submission" date="2017-02" db="EMBL/GenBank/DDBJ databases">
        <authorList>
            <person name="Peterson S.W."/>
        </authorList>
    </citation>
    <scope>NUCLEOTIDE SEQUENCE [LARGE SCALE GENOMIC DNA]</scope>
    <source>
        <strain evidence="1 2">ATCC 700135</strain>
    </source>
</reference>
<dbReference type="EMBL" id="FUWL01000005">
    <property type="protein sequence ID" value="SJZ43236.1"/>
    <property type="molecule type" value="Genomic_DNA"/>
</dbReference>
<dbReference type="RefSeq" id="WP_025839180.1">
    <property type="nucleotide sequence ID" value="NZ_FUWL01000005.1"/>
</dbReference>
<dbReference type="Gene3D" id="2.130.10.10">
    <property type="entry name" value="YVTN repeat-like/Quinoprotein amine dehydrogenase"/>
    <property type="match status" value="2"/>
</dbReference>
<evidence type="ECO:0000313" key="2">
    <source>
        <dbReference type="Proteomes" id="UP000189956"/>
    </source>
</evidence>
<proteinExistence type="predicted"/>
<dbReference type="AlphaFoldDB" id="A0A1T4KLF6"/>
<dbReference type="InterPro" id="IPR036278">
    <property type="entry name" value="Sialidase_sf"/>
</dbReference>
<gene>
    <name evidence="1" type="ORF">SAMN02745205_00778</name>
</gene>
<dbReference type="SUPFAM" id="SSF50939">
    <property type="entry name" value="Sialidases"/>
    <property type="match status" value="1"/>
</dbReference>
<evidence type="ECO:0008006" key="3">
    <source>
        <dbReference type="Google" id="ProtNLM"/>
    </source>
</evidence>
<organism evidence="1 2">
    <name type="scientific">Porphyromonas cangingivalis</name>
    <dbReference type="NCBI Taxonomy" id="36874"/>
    <lineage>
        <taxon>Bacteria</taxon>
        <taxon>Pseudomonadati</taxon>
        <taxon>Bacteroidota</taxon>
        <taxon>Bacteroidia</taxon>
        <taxon>Bacteroidales</taxon>
        <taxon>Porphyromonadaceae</taxon>
        <taxon>Porphyromonas</taxon>
    </lineage>
</organism>
<dbReference type="Proteomes" id="UP000189956">
    <property type="component" value="Unassembled WGS sequence"/>
</dbReference>
<protein>
    <recommendedName>
        <fullName evidence="3">BNR/Asp-box repeat-containing protein</fullName>
    </recommendedName>
</protein>
<dbReference type="InterPro" id="IPR015943">
    <property type="entry name" value="WD40/YVTN_repeat-like_dom_sf"/>
</dbReference>
<accession>A0A1T4KLF6</accession>
<name>A0A1T4KLF6_PORCN</name>
<evidence type="ECO:0000313" key="1">
    <source>
        <dbReference type="EMBL" id="SJZ43236.1"/>
    </source>
</evidence>
<dbReference type="SUPFAM" id="SSF110296">
    <property type="entry name" value="Oligoxyloglucan reducing end-specific cellobiohydrolase"/>
    <property type="match status" value="1"/>
</dbReference>